<dbReference type="AlphaFoldDB" id="A0A6C7EBY7"/>
<organism evidence="2 3">
    <name type="scientific">Ilumatobacter coccineus (strain NBRC 103263 / KCTC 29153 / YM16-304)</name>
    <dbReference type="NCBI Taxonomy" id="1313172"/>
    <lineage>
        <taxon>Bacteria</taxon>
        <taxon>Bacillati</taxon>
        <taxon>Actinomycetota</taxon>
        <taxon>Acidimicrobiia</taxon>
        <taxon>Acidimicrobiales</taxon>
        <taxon>Ilumatobacteraceae</taxon>
        <taxon>Ilumatobacter</taxon>
    </lineage>
</organism>
<dbReference type="InterPro" id="IPR052188">
    <property type="entry name" value="Ni-pincer_cofactor_biosynth"/>
</dbReference>
<reference evidence="2 3" key="1">
    <citation type="journal article" date="2013" name="Int. J. Syst. Evol. Microbiol.">
        <title>Ilumatobacter nonamiense sp. nov. and Ilumatobacter coccineum sp. nov., isolated from seashore sand.</title>
        <authorList>
            <person name="Matsumoto A."/>
            <person name="Kasai H."/>
            <person name="Matsuo Y."/>
            <person name="Shizuri Y."/>
            <person name="Ichikawa N."/>
            <person name="Fujita N."/>
            <person name="Omura S."/>
            <person name="Takahashi Y."/>
        </authorList>
    </citation>
    <scope>NUCLEOTIDE SEQUENCE [LARGE SCALE GENOMIC DNA]</scope>
    <source>
        <strain evidence="3">NBRC 103263 / KCTC 29153 / YM16-304</strain>
    </source>
</reference>
<dbReference type="RefSeq" id="WP_015443238.1">
    <property type="nucleotide sequence ID" value="NC_020520.1"/>
</dbReference>
<dbReference type="GO" id="GO:0016783">
    <property type="term" value="F:sulfurtransferase activity"/>
    <property type="evidence" value="ECO:0007669"/>
    <property type="project" value="InterPro"/>
</dbReference>
<dbReference type="Proteomes" id="UP000011863">
    <property type="component" value="Chromosome"/>
</dbReference>
<dbReference type="KEGG" id="aym:YM304_36770"/>
<feature type="active site" description="Nucleophile and sulfur donor" evidence="1">
    <location>
        <position position="181"/>
    </location>
</feature>
<dbReference type="EMBL" id="AP012057">
    <property type="protein sequence ID" value="BAN03991.1"/>
    <property type="molecule type" value="Genomic_DNA"/>
</dbReference>
<proteinExistence type="predicted"/>
<dbReference type="PANTHER" id="PTHR43169">
    <property type="entry name" value="EXSB FAMILY PROTEIN"/>
    <property type="match status" value="1"/>
</dbReference>
<gene>
    <name evidence="2" type="ORF">YM304_36770</name>
</gene>
<name>A0A6C7EBY7_ILUCY</name>
<evidence type="ECO:0000256" key="1">
    <source>
        <dbReference type="PIRSR" id="PIRSR006661-1"/>
    </source>
</evidence>
<evidence type="ECO:0000313" key="2">
    <source>
        <dbReference type="EMBL" id="BAN03991.1"/>
    </source>
</evidence>
<dbReference type="InterPro" id="IPR014729">
    <property type="entry name" value="Rossmann-like_a/b/a_fold"/>
</dbReference>
<accession>A0A6C7EBY7</accession>
<dbReference type="Gene3D" id="3.40.50.620">
    <property type="entry name" value="HUPs"/>
    <property type="match status" value="1"/>
</dbReference>
<protein>
    <submittedName>
        <fullName evidence="2">Uncharacterized protein</fullName>
    </submittedName>
</protein>
<dbReference type="InterPro" id="IPR005232">
    <property type="entry name" value="LarE"/>
</dbReference>
<dbReference type="PANTHER" id="PTHR43169:SF2">
    <property type="entry name" value="NAD_GMP SYNTHASE DOMAIN-CONTAINING PROTEIN"/>
    <property type="match status" value="1"/>
</dbReference>
<keyword evidence="3" id="KW-1185">Reference proteome</keyword>
<dbReference type="PIRSF" id="PIRSF006661">
    <property type="entry name" value="PP-lp_UCP006661"/>
    <property type="match status" value="1"/>
</dbReference>
<dbReference type="SUPFAM" id="SSF52402">
    <property type="entry name" value="Adenine nucleotide alpha hydrolases-like"/>
    <property type="match status" value="1"/>
</dbReference>
<sequence>MSLTIGSRPDPAAALARLHAVLSTIPSRVVACSGGIDSLLLATVAHRAAPTATLVAHTVTPAVPDDGTTRVVDYAEREGWQLEVVRSREFDDERYLSNPTDRCYFCKSNLYDAIAELSDGGGVMLSGANVDDLGEYRPGLTAAAERDVRHPYIEAEVTKADIRAMARHLDLDAAELPASPCLASRLYTGTRVTAPRLRAIEAGEQLIRSTTGITVVRCRLRADAVLVEVGDDDREVIDADLLTSVRSEMAAIEPTIVSIELDGRAYEPGRAFVGAPAV</sequence>
<evidence type="ECO:0000313" key="3">
    <source>
        <dbReference type="Proteomes" id="UP000011863"/>
    </source>
</evidence>